<dbReference type="OMA" id="PAYINTC"/>
<organism evidence="1 2">
    <name type="scientific">Dothistroma septosporum (strain NZE10 / CBS 128990)</name>
    <name type="common">Red band needle blight fungus</name>
    <name type="synonym">Mycosphaerella pini</name>
    <dbReference type="NCBI Taxonomy" id="675120"/>
    <lineage>
        <taxon>Eukaryota</taxon>
        <taxon>Fungi</taxon>
        <taxon>Dikarya</taxon>
        <taxon>Ascomycota</taxon>
        <taxon>Pezizomycotina</taxon>
        <taxon>Dothideomycetes</taxon>
        <taxon>Dothideomycetidae</taxon>
        <taxon>Mycosphaerellales</taxon>
        <taxon>Mycosphaerellaceae</taxon>
        <taxon>Dothistroma</taxon>
    </lineage>
</organism>
<dbReference type="AlphaFoldDB" id="M2XJ99"/>
<reference evidence="2" key="1">
    <citation type="journal article" date="2012" name="PLoS Genet.">
        <title>The genomes of the fungal plant pathogens Cladosporium fulvum and Dothistroma septosporum reveal adaptation to different hosts and lifestyles but also signatures of common ancestry.</title>
        <authorList>
            <person name="de Wit P.J.G.M."/>
            <person name="van der Burgt A."/>
            <person name="Oekmen B."/>
            <person name="Stergiopoulos I."/>
            <person name="Abd-Elsalam K.A."/>
            <person name="Aerts A.L."/>
            <person name="Bahkali A.H."/>
            <person name="Beenen H.G."/>
            <person name="Chettri P."/>
            <person name="Cox M.P."/>
            <person name="Datema E."/>
            <person name="de Vries R.P."/>
            <person name="Dhillon B."/>
            <person name="Ganley A.R."/>
            <person name="Griffiths S.A."/>
            <person name="Guo Y."/>
            <person name="Hamelin R.C."/>
            <person name="Henrissat B."/>
            <person name="Kabir M.S."/>
            <person name="Jashni M.K."/>
            <person name="Kema G."/>
            <person name="Klaubauf S."/>
            <person name="Lapidus A."/>
            <person name="Levasseur A."/>
            <person name="Lindquist E."/>
            <person name="Mehrabi R."/>
            <person name="Ohm R.A."/>
            <person name="Owen T.J."/>
            <person name="Salamov A."/>
            <person name="Schwelm A."/>
            <person name="Schijlen E."/>
            <person name="Sun H."/>
            <person name="van den Burg H.A."/>
            <person name="van Ham R.C.H.J."/>
            <person name="Zhang S."/>
            <person name="Goodwin S.B."/>
            <person name="Grigoriev I.V."/>
            <person name="Collemare J."/>
            <person name="Bradshaw R.E."/>
        </authorList>
    </citation>
    <scope>NUCLEOTIDE SEQUENCE [LARGE SCALE GENOMIC DNA]</scope>
    <source>
        <strain evidence="2">NZE10 / CBS 128990</strain>
    </source>
</reference>
<dbReference type="HOGENOM" id="CLU_1175407_0_0_1"/>
<dbReference type="Proteomes" id="UP000016933">
    <property type="component" value="Unassembled WGS sequence"/>
</dbReference>
<proteinExistence type="predicted"/>
<gene>
    <name evidence="1" type="ORF">DOTSEDRAFT_28673</name>
</gene>
<keyword evidence="2" id="KW-1185">Reference proteome</keyword>
<reference evidence="1 2" key="2">
    <citation type="journal article" date="2012" name="PLoS Pathog.">
        <title>Diverse lifestyles and strategies of plant pathogenesis encoded in the genomes of eighteen Dothideomycetes fungi.</title>
        <authorList>
            <person name="Ohm R.A."/>
            <person name="Feau N."/>
            <person name="Henrissat B."/>
            <person name="Schoch C.L."/>
            <person name="Horwitz B.A."/>
            <person name="Barry K.W."/>
            <person name="Condon B.J."/>
            <person name="Copeland A.C."/>
            <person name="Dhillon B."/>
            <person name="Glaser F."/>
            <person name="Hesse C.N."/>
            <person name="Kosti I."/>
            <person name="LaButti K."/>
            <person name="Lindquist E.A."/>
            <person name="Lucas S."/>
            <person name="Salamov A.A."/>
            <person name="Bradshaw R.E."/>
            <person name="Ciuffetti L."/>
            <person name="Hamelin R.C."/>
            <person name="Kema G.H.J."/>
            <person name="Lawrence C."/>
            <person name="Scott J.A."/>
            <person name="Spatafora J.W."/>
            <person name="Turgeon B.G."/>
            <person name="de Wit P.J.G.M."/>
            <person name="Zhong S."/>
            <person name="Goodwin S.B."/>
            <person name="Grigoriev I.V."/>
        </authorList>
    </citation>
    <scope>NUCLEOTIDE SEQUENCE [LARGE SCALE GENOMIC DNA]</scope>
    <source>
        <strain evidence="2">NZE10 / CBS 128990</strain>
    </source>
</reference>
<dbReference type="OrthoDB" id="3648465at2759"/>
<evidence type="ECO:0000313" key="2">
    <source>
        <dbReference type="Proteomes" id="UP000016933"/>
    </source>
</evidence>
<dbReference type="EMBL" id="KB446545">
    <property type="protein sequence ID" value="EME39537.1"/>
    <property type="molecule type" value="Genomic_DNA"/>
</dbReference>
<name>M2XJ99_DOTSN</name>
<evidence type="ECO:0000313" key="1">
    <source>
        <dbReference type="EMBL" id="EME39537.1"/>
    </source>
</evidence>
<sequence length="236" mass="27078">MATTHQPNFSKALVKFKQFRGAASAVFRTYGLVEQILLSMPKRRSKSTMKTILLSQRVNLMSREVITRSKELQKVLWFAPCDDFEEPTSFPHKYVAWNSLFRVMDSKEKKRSRASRSLDGIKCRDGEGYISTKVAYLHEPQGLSKSHVQTESWRKMLLTQTRVNYGYVHMHRGSKYVTLQTALDARGTMEDVSSLLEANDADLDADCDEYPAELKDYTRPLNLNAGNKRDDGAERR</sequence>
<accession>M2XJ99</accession>
<protein>
    <submittedName>
        <fullName evidence="1">Uncharacterized protein</fullName>
    </submittedName>
</protein>